<dbReference type="RefSeq" id="WP_098151903.1">
    <property type="nucleotide sequence ID" value="NZ_CADEWX010000006.1"/>
</dbReference>
<organism evidence="1 2">
    <name type="scientific">Burkholderia gladioli</name>
    <name type="common">Pseudomonas marginata</name>
    <name type="synonym">Phytomonas marginata</name>
    <dbReference type="NCBI Taxonomy" id="28095"/>
    <lineage>
        <taxon>Bacteria</taxon>
        <taxon>Pseudomonadati</taxon>
        <taxon>Pseudomonadota</taxon>
        <taxon>Betaproteobacteria</taxon>
        <taxon>Burkholderiales</taxon>
        <taxon>Burkholderiaceae</taxon>
        <taxon>Burkholderia</taxon>
    </lineage>
</organism>
<evidence type="ECO:0000313" key="1">
    <source>
        <dbReference type="EMBL" id="PEH42129.1"/>
    </source>
</evidence>
<accession>A0A2A7SFD0</accession>
<reference evidence="2" key="1">
    <citation type="submission" date="2017-09" db="EMBL/GenBank/DDBJ databases">
        <title>FDA dAtabase for Regulatory Grade micrObial Sequences (FDA-ARGOS): Supporting development and validation of Infectious Disease Dx tests.</title>
        <authorList>
            <person name="Minogue T."/>
            <person name="Wolcott M."/>
            <person name="Wasieloski L."/>
            <person name="Aguilar W."/>
            <person name="Moore D."/>
            <person name="Tallon L."/>
            <person name="Sadzewicz L."/>
            <person name="Ott S."/>
            <person name="Zhao X."/>
            <person name="Nagaraj S."/>
            <person name="Vavikolanu K."/>
            <person name="Aluvathingal J."/>
            <person name="Nadendla S."/>
            <person name="Sichtig H."/>
        </authorList>
    </citation>
    <scope>NUCLEOTIDE SEQUENCE [LARGE SCALE GENOMIC DNA]</scope>
    <source>
        <strain evidence="2">FDAARGOS_390</strain>
    </source>
</reference>
<gene>
    <name evidence="1" type="ORF">CRM94_08235</name>
</gene>
<evidence type="ECO:0000313" key="2">
    <source>
        <dbReference type="Proteomes" id="UP000220629"/>
    </source>
</evidence>
<dbReference type="EMBL" id="PDDY01000001">
    <property type="protein sequence ID" value="PEH42129.1"/>
    <property type="molecule type" value="Genomic_DNA"/>
</dbReference>
<comment type="caution">
    <text evidence="1">The sequence shown here is derived from an EMBL/GenBank/DDBJ whole genome shotgun (WGS) entry which is preliminary data.</text>
</comment>
<protein>
    <submittedName>
        <fullName evidence="1">Uncharacterized protein</fullName>
    </submittedName>
</protein>
<name>A0A2A7SFD0_BURGA</name>
<dbReference type="Proteomes" id="UP000220629">
    <property type="component" value="Unassembled WGS sequence"/>
</dbReference>
<sequence>MKCSASIDWKAPLARLRWRAYRLARQLGWIEALACLVVLALPVHHVALAVPERERLAQRGAELKQALAADAPAPRSGGRISLEDLRKTNTDEQAYFVFDTLARHGLHRKSATYRRDSEVRGALERLSIGIALTGSYEGLRGALRVIAEQPLLRIEQLTVERKDIDDTRLEIGLGISLLGPDT</sequence>
<dbReference type="AlphaFoldDB" id="A0A2A7SFD0"/>
<proteinExistence type="predicted"/>